<comment type="caution">
    <text evidence="1">The sequence shown here is derived from an EMBL/GenBank/DDBJ whole genome shotgun (WGS) entry which is preliminary data.</text>
</comment>
<gene>
    <name evidence="1" type="ORF">V1Y59_13035</name>
</gene>
<accession>A0ABU7MUK6</accession>
<name>A0ABU7MUK6_9ACTN</name>
<protein>
    <submittedName>
        <fullName evidence="1">Uncharacterized protein</fullName>
    </submittedName>
</protein>
<proteinExistence type="predicted"/>
<evidence type="ECO:0000313" key="2">
    <source>
        <dbReference type="Proteomes" id="UP001335729"/>
    </source>
</evidence>
<organism evidence="1 2">
    <name type="scientific">Gordonia prachuapensis</name>
    <dbReference type="NCBI Taxonomy" id="3115651"/>
    <lineage>
        <taxon>Bacteria</taxon>
        <taxon>Bacillati</taxon>
        <taxon>Actinomycetota</taxon>
        <taxon>Actinomycetes</taxon>
        <taxon>Mycobacteriales</taxon>
        <taxon>Gordoniaceae</taxon>
        <taxon>Gordonia</taxon>
    </lineage>
</organism>
<dbReference type="EMBL" id="JAZDUE010000010">
    <property type="protein sequence ID" value="MEE4024005.1"/>
    <property type="molecule type" value="Genomic_DNA"/>
</dbReference>
<evidence type="ECO:0000313" key="1">
    <source>
        <dbReference type="EMBL" id="MEE4024005.1"/>
    </source>
</evidence>
<reference evidence="1 2" key="1">
    <citation type="submission" date="2024-01" db="EMBL/GenBank/DDBJ databases">
        <title>Draft genome sequence of Gordonia sp. PKS22-38.</title>
        <authorList>
            <person name="Suphannarot A."/>
            <person name="Mingma R."/>
        </authorList>
    </citation>
    <scope>NUCLEOTIDE SEQUENCE [LARGE SCALE GENOMIC DNA]</scope>
    <source>
        <strain evidence="1 2">PKS22-38</strain>
    </source>
</reference>
<dbReference type="Proteomes" id="UP001335729">
    <property type="component" value="Unassembled WGS sequence"/>
</dbReference>
<sequence length="221" mass="23482">MTAWDRNRDLVITDAAVATWDPALCDPRSQPIAVWLSWHGGEGEGVEASGTAASVHQIYREAGTRQTPPVREVSRSVNVLEKFVHDPICDDGIALQPGGALVLLEELVVVEPTAAQAAQRRERREQARRTFSITAPAECFGTVVPYAGQRVRIDLDDPRLTISGVLPASGGVVTGVTRQVEVVRPTGLIGVSVPAPIEPGIAAADVTADLLVVLVLDDMPG</sequence>
<dbReference type="RefSeq" id="WP_330505397.1">
    <property type="nucleotide sequence ID" value="NZ_JAZDUE010000010.1"/>
</dbReference>
<keyword evidence="2" id="KW-1185">Reference proteome</keyword>